<keyword evidence="3 7" id="KW-0597">Phosphoprotein</keyword>
<feature type="transmembrane region" description="Helical" evidence="8">
    <location>
        <begin position="163"/>
        <end position="184"/>
    </location>
</feature>
<evidence type="ECO:0000256" key="1">
    <source>
        <dbReference type="ARBA" id="ARBA00000085"/>
    </source>
</evidence>
<evidence type="ECO:0000256" key="5">
    <source>
        <dbReference type="ARBA" id="ARBA00022777"/>
    </source>
</evidence>
<dbReference type="RefSeq" id="WP_085758804.1">
    <property type="nucleotide sequence ID" value="NZ_CP019343.1"/>
</dbReference>
<keyword evidence="4" id="KW-0808">Transferase</keyword>
<dbReference type="FunFam" id="3.30.565.10:FF:000049">
    <property type="entry name" value="Two-component sensor histidine kinase"/>
    <property type="match status" value="1"/>
</dbReference>
<comment type="catalytic activity">
    <reaction evidence="1">
        <text>ATP + protein L-histidine = ADP + protein N-phospho-L-histidine.</text>
        <dbReference type="EC" id="2.7.13.3"/>
    </reaction>
</comment>
<keyword evidence="5" id="KW-0418">Kinase</keyword>
<dbReference type="InterPro" id="IPR003594">
    <property type="entry name" value="HATPase_dom"/>
</dbReference>
<keyword evidence="8" id="KW-1133">Transmembrane helix</keyword>
<feature type="domain" description="Histidine kinase" evidence="9">
    <location>
        <begin position="227"/>
        <end position="440"/>
    </location>
</feature>
<dbReference type="InterPro" id="IPR003661">
    <property type="entry name" value="HisK_dim/P_dom"/>
</dbReference>
<evidence type="ECO:0000256" key="2">
    <source>
        <dbReference type="ARBA" id="ARBA00012438"/>
    </source>
</evidence>
<dbReference type="CDD" id="cd00082">
    <property type="entry name" value="HisKA"/>
    <property type="match status" value="1"/>
</dbReference>
<dbReference type="Pfam" id="PF00072">
    <property type="entry name" value="Response_reg"/>
    <property type="match status" value="1"/>
</dbReference>
<dbReference type="PANTHER" id="PTHR43711">
    <property type="entry name" value="TWO-COMPONENT HISTIDINE KINASE"/>
    <property type="match status" value="1"/>
</dbReference>
<dbReference type="KEGG" id="osg:BST96_11280"/>
<reference evidence="11 12" key="1">
    <citation type="submission" date="2016-11" db="EMBL/GenBank/DDBJ databases">
        <title>Trade-off between light-utilization and light-protection in marine flavobacteria.</title>
        <authorList>
            <person name="Kumagai Y."/>
        </authorList>
    </citation>
    <scope>NUCLEOTIDE SEQUENCE [LARGE SCALE GENOMIC DNA]</scope>
    <source>
        <strain evidence="11 12">NBRC 107125</strain>
    </source>
</reference>
<dbReference type="Pfam" id="PF02518">
    <property type="entry name" value="HATPase_c"/>
    <property type="match status" value="1"/>
</dbReference>
<keyword evidence="8" id="KW-0472">Membrane</keyword>
<keyword evidence="8" id="KW-0812">Transmembrane</keyword>
<dbReference type="PRINTS" id="PR00344">
    <property type="entry name" value="BCTRLSENSOR"/>
</dbReference>
<keyword evidence="6" id="KW-0902">Two-component regulatory system</keyword>
<dbReference type="InterPro" id="IPR050736">
    <property type="entry name" value="Sensor_HK_Regulatory"/>
</dbReference>
<dbReference type="SMART" id="SM00448">
    <property type="entry name" value="REC"/>
    <property type="match status" value="1"/>
</dbReference>
<dbReference type="EC" id="2.7.13.3" evidence="2"/>
<dbReference type="Gene3D" id="1.10.287.130">
    <property type="match status" value="1"/>
</dbReference>
<protein>
    <recommendedName>
        <fullName evidence="2">histidine kinase</fullName>
        <ecNumber evidence="2">2.7.13.3</ecNumber>
    </recommendedName>
</protein>
<dbReference type="Proteomes" id="UP000193450">
    <property type="component" value="Chromosome"/>
</dbReference>
<dbReference type="PANTHER" id="PTHR43711:SF1">
    <property type="entry name" value="HISTIDINE KINASE 1"/>
    <property type="match status" value="1"/>
</dbReference>
<dbReference type="InterPro" id="IPR036890">
    <property type="entry name" value="HATPase_C_sf"/>
</dbReference>
<evidence type="ECO:0000256" key="4">
    <source>
        <dbReference type="ARBA" id="ARBA00022679"/>
    </source>
</evidence>
<feature type="transmembrane region" description="Helical" evidence="8">
    <location>
        <begin position="54"/>
        <end position="74"/>
    </location>
</feature>
<evidence type="ECO:0000259" key="9">
    <source>
        <dbReference type="PROSITE" id="PS50109"/>
    </source>
</evidence>
<dbReference type="InterPro" id="IPR005467">
    <property type="entry name" value="His_kinase_dom"/>
</dbReference>
<dbReference type="EMBL" id="CP019343">
    <property type="protein sequence ID" value="ARN74654.1"/>
    <property type="molecule type" value="Genomic_DNA"/>
</dbReference>
<dbReference type="OrthoDB" id="9764438at2"/>
<dbReference type="SUPFAM" id="SSF52172">
    <property type="entry name" value="CheY-like"/>
    <property type="match status" value="1"/>
</dbReference>
<dbReference type="GO" id="GO:0000155">
    <property type="term" value="F:phosphorelay sensor kinase activity"/>
    <property type="evidence" value="ECO:0007669"/>
    <property type="project" value="InterPro"/>
</dbReference>
<keyword evidence="12" id="KW-1185">Reference proteome</keyword>
<dbReference type="Gene3D" id="3.40.50.2300">
    <property type="match status" value="1"/>
</dbReference>
<accession>A0A1X9NC85</accession>
<dbReference type="SUPFAM" id="SSF55874">
    <property type="entry name" value="ATPase domain of HSP90 chaperone/DNA topoisomerase II/histidine kinase"/>
    <property type="match status" value="1"/>
</dbReference>
<dbReference type="InterPro" id="IPR011006">
    <property type="entry name" value="CheY-like_superfamily"/>
</dbReference>
<proteinExistence type="predicted"/>
<gene>
    <name evidence="11" type="ORF">BST96_11280</name>
</gene>
<dbReference type="PROSITE" id="PS50110">
    <property type="entry name" value="RESPONSE_REGULATORY"/>
    <property type="match status" value="1"/>
</dbReference>
<feature type="transmembrane region" description="Helical" evidence="8">
    <location>
        <begin position="86"/>
        <end position="109"/>
    </location>
</feature>
<dbReference type="SMART" id="SM00387">
    <property type="entry name" value="HATPase_c"/>
    <property type="match status" value="1"/>
</dbReference>
<organism evidence="11 12">
    <name type="scientific">Oceanicoccus sagamiensis</name>
    <dbReference type="NCBI Taxonomy" id="716816"/>
    <lineage>
        <taxon>Bacteria</taxon>
        <taxon>Pseudomonadati</taxon>
        <taxon>Pseudomonadota</taxon>
        <taxon>Gammaproteobacteria</taxon>
        <taxon>Cellvibrionales</taxon>
        <taxon>Spongiibacteraceae</taxon>
        <taxon>Oceanicoccus</taxon>
    </lineage>
</organism>
<sequence>MAGTSSQPDYQQQIIVEQIRTLYQSTWSLILINLLVSSILTFSFWDYVDHQRLLLWMGLMLLMLAVRSLFYWQFQRDFDASLIDRYRLLLLLGSLFAGIIWGAGGILLFPEDNFEYQLFLLLSFLAMTGGSTFSLSIYLPAYFAYVPLSLLPITIKLFGMMEAVYLALGMITVVFFAALTSFNYRLNRSFTQSLQLRYENLDLIEQLNIQKEEAERANKAKSKFLAAASHDLRQPLYSLTLFTSVLEELVKEEKPREVVDKIHQSVDSLQDLFDKLLDISQLDAGVIEANKTAVDMADLIDTLAHDFNGPAAAKGLTMTWPTEAITVYSERALLEQILRNFISNAIRYTTAGTVSLNYEYSGDNVTIEVADTGIGIAESSLQDIFVEFHQLDNSAREREKGLGLGLSIVQRSAALLEHPIALTSTPGAGSTFSVTLARAPAQAASMAPVKKRLPGKAFDRSMLVVIIDDEQAIRDGLSQLLMLWGCSVISAADADTCLDLLRSDGREPTAIISDFRLQHNKTGIDAIQALYAYYQTDFPALLMTGDIEKEQLVEIDSSGIQVLYKPVAPNKLRGFLQSASADKALSQ</sequence>
<feature type="modified residue" description="4-aspartylphosphate" evidence="7">
    <location>
        <position position="514"/>
    </location>
</feature>
<evidence type="ECO:0000256" key="6">
    <source>
        <dbReference type="ARBA" id="ARBA00023012"/>
    </source>
</evidence>
<name>A0A1X9NC85_9GAMM</name>
<dbReference type="Pfam" id="PF00512">
    <property type="entry name" value="HisKA"/>
    <property type="match status" value="1"/>
</dbReference>
<dbReference type="InterPro" id="IPR004358">
    <property type="entry name" value="Sig_transdc_His_kin-like_C"/>
</dbReference>
<dbReference type="SMART" id="SM00388">
    <property type="entry name" value="HisKA"/>
    <property type="match status" value="1"/>
</dbReference>
<feature type="transmembrane region" description="Helical" evidence="8">
    <location>
        <begin position="27"/>
        <end position="47"/>
    </location>
</feature>
<evidence type="ECO:0000313" key="11">
    <source>
        <dbReference type="EMBL" id="ARN74654.1"/>
    </source>
</evidence>
<dbReference type="InterPro" id="IPR036097">
    <property type="entry name" value="HisK_dim/P_sf"/>
</dbReference>
<dbReference type="PROSITE" id="PS50109">
    <property type="entry name" value="HIS_KIN"/>
    <property type="match status" value="1"/>
</dbReference>
<evidence type="ECO:0000256" key="7">
    <source>
        <dbReference type="PROSITE-ProRule" id="PRU00169"/>
    </source>
</evidence>
<feature type="domain" description="Response regulatory" evidence="10">
    <location>
        <begin position="463"/>
        <end position="580"/>
    </location>
</feature>
<dbReference type="SUPFAM" id="SSF47384">
    <property type="entry name" value="Homodimeric domain of signal transducing histidine kinase"/>
    <property type="match status" value="1"/>
</dbReference>
<dbReference type="STRING" id="716816.BST96_11280"/>
<evidence type="ECO:0000259" key="10">
    <source>
        <dbReference type="PROSITE" id="PS50110"/>
    </source>
</evidence>
<evidence type="ECO:0000256" key="8">
    <source>
        <dbReference type="SAM" id="Phobius"/>
    </source>
</evidence>
<dbReference type="Gene3D" id="3.30.565.10">
    <property type="entry name" value="Histidine kinase-like ATPase, C-terminal domain"/>
    <property type="match status" value="1"/>
</dbReference>
<evidence type="ECO:0000256" key="3">
    <source>
        <dbReference type="ARBA" id="ARBA00022553"/>
    </source>
</evidence>
<feature type="transmembrane region" description="Helical" evidence="8">
    <location>
        <begin position="118"/>
        <end position="143"/>
    </location>
</feature>
<dbReference type="AlphaFoldDB" id="A0A1X9NC85"/>
<evidence type="ECO:0000313" key="12">
    <source>
        <dbReference type="Proteomes" id="UP000193450"/>
    </source>
</evidence>
<dbReference type="InterPro" id="IPR001789">
    <property type="entry name" value="Sig_transdc_resp-reg_receiver"/>
</dbReference>